<reference evidence="2" key="2">
    <citation type="submission" date="2015-01" db="EMBL/GenBank/DDBJ databases">
        <title>Evolutionary Origins and Diversification of the Mycorrhizal Mutualists.</title>
        <authorList>
            <consortium name="DOE Joint Genome Institute"/>
            <consortium name="Mycorrhizal Genomics Consortium"/>
            <person name="Kohler A."/>
            <person name="Kuo A."/>
            <person name="Nagy L.G."/>
            <person name="Floudas D."/>
            <person name="Copeland A."/>
            <person name="Barry K.W."/>
            <person name="Cichocki N."/>
            <person name="Veneault-Fourrey C."/>
            <person name="LaButti K."/>
            <person name="Lindquist E.A."/>
            <person name="Lipzen A."/>
            <person name="Lundell T."/>
            <person name="Morin E."/>
            <person name="Murat C."/>
            <person name="Riley R."/>
            <person name="Ohm R."/>
            <person name="Sun H."/>
            <person name="Tunlid A."/>
            <person name="Henrissat B."/>
            <person name="Grigoriev I.V."/>
            <person name="Hibbett D.S."/>
            <person name="Martin F."/>
        </authorList>
    </citation>
    <scope>NUCLEOTIDE SEQUENCE [LARGE SCALE GENOMIC DNA]</scope>
    <source>
        <strain evidence="2">MUT 4182</strain>
    </source>
</reference>
<gene>
    <name evidence="1" type="ORF">M407DRAFT_26254</name>
</gene>
<sequence>MPITLSHVDRFYRHVAIALPRLWSTINIRLPSPIVDIYLERSQSAPLSIDAMVPPLTEFWSIKAEQRCKGFLFKLRPHAHRVRVLKCQQFKPTFSGLIDILDFLISSGLGSELTELELGETGEQVEEWDDRQLPGVRHGESDAPVPRRITIHGAYSTCWAFQVISFARLCHLNVTDNSNLDFDNLLGSLGRAQTLESLALVNCAIKGDDRSVFPPLSLPNLRTLELIHLTAPEIPFFDSLGTFPKLSSFTMTIVDVVEPNPEADLIRFICRHPSIRTVYLHDFITTQDGWRLILGGFVFATHLRLSNCNLEDNDLSILGGSDDSLMPRLRHLTLDNELFLHSNTIACIVRDRLAAGAQTQNSEVQPLKSITLRGWDASKMDQKDLDSIVNSVEDFVVDMFGGGSSLSDTESELGTDYEYCWSDIDPGELVFDVDVTTT</sequence>
<name>A0A0C3LSM1_9AGAM</name>
<dbReference type="InterPro" id="IPR032675">
    <property type="entry name" value="LRR_dom_sf"/>
</dbReference>
<accession>A0A0C3LSM1</accession>
<dbReference type="HOGENOM" id="CLU_633394_0_0_1"/>
<protein>
    <recommendedName>
        <fullName evidence="3">F-box domain-containing protein</fullName>
    </recommendedName>
</protein>
<dbReference type="OrthoDB" id="3268380at2759"/>
<evidence type="ECO:0000313" key="2">
    <source>
        <dbReference type="Proteomes" id="UP000054248"/>
    </source>
</evidence>
<dbReference type="AlphaFoldDB" id="A0A0C3LSM1"/>
<proteinExistence type="predicted"/>
<dbReference type="Gene3D" id="3.80.10.10">
    <property type="entry name" value="Ribonuclease Inhibitor"/>
    <property type="match status" value="1"/>
</dbReference>
<keyword evidence="2" id="KW-1185">Reference proteome</keyword>
<evidence type="ECO:0000313" key="1">
    <source>
        <dbReference type="EMBL" id="KIO24347.1"/>
    </source>
</evidence>
<reference evidence="1 2" key="1">
    <citation type="submission" date="2014-04" db="EMBL/GenBank/DDBJ databases">
        <authorList>
            <consortium name="DOE Joint Genome Institute"/>
            <person name="Kuo A."/>
            <person name="Girlanda M."/>
            <person name="Perotto S."/>
            <person name="Kohler A."/>
            <person name="Nagy L.G."/>
            <person name="Floudas D."/>
            <person name="Copeland A."/>
            <person name="Barry K.W."/>
            <person name="Cichocki N."/>
            <person name="Veneault-Fourrey C."/>
            <person name="LaButti K."/>
            <person name="Lindquist E.A."/>
            <person name="Lipzen A."/>
            <person name="Lundell T."/>
            <person name="Morin E."/>
            <person name="Murat C."/>
            <person name="Sun H."/>
            <person name="Tunlid A."/>
            <person name="Henrissat B."/>
            <person name="Grigoriev I.V."/>
            <person name="Hibbett D.S."/>
            <person name="Martin F."/>
            <person name="Nordberg H.P."/>
            <person name="Cantor M.N."/>
            <person name="Hua S.X."/>
        </authorList>
    </citation>
    <scope>NUCLEOTIDE SEQUENCE [LARGE SCALE GENOMIC DNA]</scope>
    <source>
        <strain evidence="1 2">MUT 4182</strain>
    </source>
</reference>
<dbReference type="SUPFAM" id="SSF52047">
    <property type="entry name" value="RNI-like"/>
    <property type="match status" value="1"/>
</dbReference>
<dbReference type="Proteomes" id="UP000054248">
    <property type="component" value="Unassembled WGS sequence"/>
</dbReference>
<dbReference type="EMBL" id="KN823063">
    <property type="protein sequence ID" value="KIO24347.1"/>
    <property type="molecule type" value="Genomic_DNA"/>
</dbReference>
<organism evidence="1 2">
    <name type="scientific">Tulasnella calospora MUT 4182</name>
    <dbReference type="NCBI Taxonomy" id="1051891"/>
    <lineage>
        <taxon>Eukaryota</taxon>
        <taxon>Fungi</taxon>
        <taxon>Dikarya</taxon>
        <taxon>Basidiomycota</taxon>
        <taxon>Agaricomycotina</taxon>
        <taxon>Agaricomycetes</taxon>
        <taxon>Cantharellales</taxon>
        <taxon>Tulasnellaceae</taxon>
        <taxon>Tulasnella</taxon>
    </lineage>
</organism>
<evidence type="ECO:0008006" key="3">
    <source>
        <dbReference type="Google" id="ProtNLM"/>
    </source>
</evidence>